<feature type="transmembrane region" description="Helical" evidence="14">
    <location>
        <begin position="1046"/>
        <end position="1070"/>
    </location>
</feature>
<proteinExistence type="inferred from homology"/>
<dbReference type="EMBL" id="SWLE01000015">
    <property type="protein sequence ID" value="TNM91534.1"/>
    <property type="molecule type" value="Genomic_DNA"/>
</dbReference>
<dbReference type="SMART" id="SM00423">
    <property type="entry name" value="PSI"/>
    <property type="match status" value="1"/>
</dbReference>
<dbReference type="Proteomes" id="UP000516260">
    <property type="component" value="Chromosome 22"/>
</dbReference>
<evidence type="ECO:0000256" key="8">
    <source>
        <dbReference type="ARBA" id="ARBA00023136"/>
    </source>
</evidence>
<evidence type="ECO:0000256" key="4">
    <source>
        <dbReference type="ARBA" id="ARBA00022692"/>
    </source>
</evidence>
<dbReference type="FunFam" id="2.60.40.10:FF:000798">
    <property type="entry name" value="Plexin B2"/>
    <property type="match status" value="1"/>
</dbReference>
<dbReference type="Pfam" id="PF24317">
    <property type="entry name" value="PSI_Plexin-B"/>
    <property type="match status" value="1"/>
</dbReference>
<dbReference type="InterPro" id="IPR046800">
    <property type="entry name" value="Plexin_RBD"/>
</dbReference>
<dbReference type="GO" id="GO:0007411">
    <property type="term" value="P:axon guidance"/>
    <property type="evidence" value="ECO:0007669"/>
    <property type="project" value="UniProtKB-ARBA"/>
</dbReference>
<keyword evidence="11" id="KW-0325">Glycoprotein</keyword>
<evidence type="ECO:0000256" key="10">
    <source>
        <dbReference type="ARBA" id="ARBA00023170"/>
    </source>
</evidence>
<gene>
    <name evidence="17" type="ORF">fugu_019914</name>
</gene>
<dbReference type="InterPro" id="IPR013548">
    <property type="entry name" value="Plexin_cytoplasmic_RasGAP_dom"/>
</dbReference>
<dbReference type="Gene3D" id="2.130.10.10">
    <property type="entry name" value="YVTN repeat-like/Quinoprotein amine dehydrogenase"/>
    <property type="match status" value="1"/>
</dbReference>
<dbReference type="GO" id="GO:0050772">
    <property type="term" value="P:positive regulation of axonogenesis"/>
    <property type="evidence" value="ECO:0007669"/>
    <property type="project" value="TreeGrafter"/>
</dbReference>
<reference evidence="17 18" key="1">
    <citation type="submission" date="2019-04" db="EMBL/GenBank/DDBJ databases">
        <title>The sequence and de novo assembly of Takifugu bimaculatus genome using PacBio and Hi-C technologies.</title>
        <authorList>
            <person name="Xu P."/>
            <person name="Liu B."/>
            <person name="Zhou Z."/>
        </authorList>
    </citation>
    <scope>NUCLEOTIDE SEQUENCE [LARGE SCALE GENOMIC DNA]</scope>
    <source>
        <strain evidence="17">TB-2018</strain>
        <tissue evidence="17">Muscle</tissue>
    </source>
</reference>
<dbReference type="PANTHER" id="PTHR22625">
    <property type="entry name" value="PLEXIN"/>
    <property type="match status" value="1"/>
</dbReference>
<protein>
    <recommendedName>
        <fullName evidence="16">Sema domain-containing protein</fullName>
    </recommendedName>
</protein>
<keyword evidence="18" id="KW-1185">Reference proteome</keyword>
<dbReference type="InterPro" id="IPR008936">
    <property type="entry name" value="Rho_GTPase_activation_prot"/>
</dbReference>
<dbReference type="GO" id="GO:0017154">
    <property type="term" value="F:semaphorin receptor activity"/>
    <property type="evidence" value="ECO:0007669"/>
    <property type="project" value="InterPro"/>
</dbReference>
<dbReference type="InterPro" id="IPR036352">
    <property type="entry name" value="Semap_dom_sf"/>
</dbReference>
<dbReference type="InterPro" id="IPR001627">
    <property type="entry name" value="Semap_dom"/>
</dbReference>
<dbReference type="Pfam" id="PF17960">
    <property type="entry name" value="TIG_plexin"/>
    <property type="match status" value="1"/>
</dbReference>
<dbReference type="GO" id="GO:0007162">
    <property type="term" value="P:negative regulation of cell adhesion"/>
    <property type="evidence" value="ECO:0007669"/>
    <property type="project" value="TreeGrafter"/>
</dbReference>
<keyword evidence="10" id="KW-0675">Receptor</keyword>
<keyword evidence="3" id="KW-1003">Cell membrane</keyword>
<feature type="compositionally biased region" description="Basic and acidic residues" evidence="13">
    <location>
        <begin position="487"/>
        <end position="501"/>
    </location>
</feature>
<dbReference type="Gene3D" id="3.10.20.90">
    <property type="entry name" value="Phosphatidylinositol 3-kinase Catalytic Subunit, Chain A, domain 1"/>
    <property type="match status" value="1"/>
</dbReference>
<dbReference type="Gene3D" id="1.10.506.10">
    <property type="entry name" value="GTPase Activation - p120gap, domain 1"/>
    <property type="match status" value="1"/>
</dbReference>
<keyword evidence="5 15" id="KW-0732">Signal</keyword>
<comment type="caution">
    <text evidence="12">Lacks conserved residue(s) required for the propagation of feature annotation.</text>
</comment>
<evidence type="ECO:0000256" key="13">
    <source>
        <dbReference type="SAM" id="MobiDB-lite"/>
    </source>
</evidence>
<evidence type="ECO:0000313" key="18">
    <source>
        <dbReference type="Proteomes" id="UP000516260"/>
    </source>
</evidence>
<comment type="subcellular location">
    <subcellularLocation>
        <location evidence="1">Cell membrane</location>
        <topology evidence="1">Single-pass type I membrane protein</topology>
    </subcellularLocation>
</comment>
<dbReference type="InterPro" id="IPR041019">
    <property type="entry name" value="TIG1_plexin"/>
</dbReference>
<dbReference type="SUPFAM" id="SSF101912">
    <property type="entry name" value="Sema domain"/>
    <property type="match status" value="1"/>
</dbReference>
<dbReference type="GO" id="GO:0008360">
    <property type="term" value="P:regulation of cell shape"/>
    <property type="evidence" value="ECO:0007669"/>
    <property type="project" value="TreeGrafter"/>
</dbReference>
<dbReference type="InterPro" id="IPR031148">
    <property type="entry name" value="Plexin"/>
</dbReference>
<dbReference type="Pfam" id="PF01833">
    <property type="entry name" value="TIG"/>
    <property type="match status" value="2"/>
</dbReference>
<dbReference type="InterPro" id="IPR014756">
    <property type="entry name" value="Ig_E-set"/>
</dbReference>
<evidence type="ECO:0000256" key="6">
    <source>
        <dbReference type="ARBA" id="ARBA00022737"/>
    </source>
</evidence>
<feature type="signal peptide" evidence="15">
    <location>
        <begin position="1"/>
        <end position="21"/>
    </location>
</feature>
<keyword evidence="9" id="KW-1015">Disulfide bond</keyword>
<dbReference type="SUPFAM" id="SSF81296">
    <property type="entry name" value="E set domains"/>
    <property type="match status" value="2"/>
</dbReference>
<evidence type="ECO:0000256" key="15">
    <source>
        <dbReference type="SAM" id="SignalP"/>
    </source>
</evidence>
<evidence type="ECO:0000256" key="14">
    <source>
        <dbReference type="SAM" id="Phobius"/>
    </source>
</evidence>
<dbReference type="PANTHER" id="PTHR22625:SF9">
    <property type="entry name" value="PLEXIN-B2"/>
    <property type="match status" value="1"/>
</dbReference>
<keyword evidence="4 14" id="KW-0812">Transmembrane</keyword>
<evidence type="ECO:0000256" key="11">
    <source>
        <dbReference type="ARBA" id="ARBA00023180"/>
    </source>
</evidence>
<dbReference type="Pfam" id="PF20170">
    <property type="entry name" value="Plexin_RBD"/>
    <property type="match status" value="1"/>
</dbReference>
<dbReference type="InterPro" id="IPR002909">
    <property type="entry name" value="IPT_dom"/>
</dbReference>
<comment type="similarity">
    <text evidence="2">Belongs to the plexin family.</text>
</comment>
<dbReference type="GO" id="GO:0005886">
    <property type="term" value="C:plasma membrane"/>
    <property type="evidence" value="ECO:0007669"/>
    <property type="project" value="UniProtKB-SubCell"/>
</dbReference>
<dbReference type="GO" id="GO:0002116">
    <property type="term" value="C:semaphorin receptor complex"/>
    <property type="evidence" value="ECO:0007669"/>
    <property type="project" value="TreeGrafter"/>
</dbReference>
<evidence type="ECO:0000256" key="9">
    <source>
        <dbReference type="ARBA" id="ARBA00023157"/>
    </source>
</evidence>
<dbReference type="GO" id="GO:0030334">
    <property type="term" value="P:regulation of cell migration"/>
    <property type="evidence" value="ECO:0007669"/>
    <property type="project" value="TreeGrafter"/>
</dbReference>
<comment type="caution">
    <text evidence="17">The sequence shown here is derived from an EMBL/GenBank/DDBJ whole genome shotgun (WGS) entry which is preliminary data.</text>
</comment>
<dbReference type="InterPro" id="IPR015943">
    <property type="entry name" value="WD40/YVTN_repeat-like_dom_sf"/>
</dbReference>
<dbReference type="PROSITE" id="PS51004">
    <property type="entry name" value="SEMA"/>
    <property type="match status" value="1"/>
</dbReference>
<evidence type="ECO:0000256" key="2">
    <source>
        <dbReference type="ARBA" id="ARBA00010297"/>
    </source>
</evidence>
<dbReference type="Pfam" id="PF08337">
    <property type="entry name" value="Plexin_cytopl"/>
    <property type="match status" value="1"/>
</dbReference>
<dbReference type="InterPro" id="IPR057533">
    <property type="entry name" value="PSI_Plexin-B"/>
</dbReference>
<keyword evidence="6" id="KW-0677">Repeat</keyword>
<dbReference type="SMART" id="SM00630">
    <property type="entry name" value="Sema"/>
    <property type="match status" value="1"/>
</dbReference>
<evidence type="ECO:0000259" key="16">
    <source>
        <dbReference type="PROSITE" id="PS51004"/>
    </source>
</evidence>
<sequence>MMKWWWWGTWQLVALTTTCLGSTEGKTSEFLSDTLINNVVADPRTGFLYVGAVNSLYQLSPDLEVQSRAETGPKRDSRLCTPPITEACEEAVDTDNHNKLLLVHPAENTLVVCGSIFRGICSLRNLSSVEDVLYYSDTKGEKSYVASTEESVSVVGVMSQYGKVGDSLPVFLVGKGYGSHDSAKLISTRILEDYGDWVVFDSIIEAAGVQSNPFVLRYLHDFRFAFKDGHHVYFLFSRTLGIQDTKNYTFISRMCENDLGYFSYTELQLNCSTTNKYNKAQAAFVATPGVLLAQNLTSTGQYEQVSPSDKVLFVTFTSDEDSSSSAMCMYPLRFINEKLVKIIEACYSGKGVIDGKPSVYLPYLSNPDECRSSNQKNMAVNYSCGAEFLPSPLASKAGFALKAEPLLERKGQLTAVAVAVEMEHTVAFVGSATGEVLKVHLSAHPEVYGRASAEVTGDKVNKNLLFDSSLQHLYITREKRKRTPRMSADHKGSGPDLPPEDRLSVLHVPEGSVLRLVCPGGKKCVEIQSFNPPNLSCKKKDQVDIIIPKHPGLGSSDKLYCVFENLTTEALFDGKTLVTCSLPDPVEIPPTPDQQVGLYNCSVGREDCSLCRHADATYQCVWCTATHMCVYQELCRLSAPAQCPKPEITDIIPRFGPLNGRISVTIKGSNMGIKKEDIKKITVAGVDCVHQEDRYSVSTSVVCEIGPAKRVPPSDLPFEPTHAGVVEVEVEGGRHGRSQVIFTYRDPKPVAVHPAKGPAAGGTVITITGKDLNTATKEDVTVIVGRDSCDLLSFGVVITCKTGKYSGQKLPSDLMKVTVKYGKNTTKEILSAYQYSENPKVTDYNPKASFLCGGRKIVVTGNGFDLIQRATMKVLPSTDEFSDDTSPGVVRVGPEFVEEARSKNDTVLQFDSPAVNSSCNIQALRTFLYLDNVVEELKSFDYHPDPSFNELLKNVITETSIIIVTGRGFDKAMTAKEAQVFVGDATCHVNILQEDKLILEAPSPQPKSRSKRPRRDTTNEMLELVVKFGHGEWLVGSVCYATKDDIPLAIIIPAVIIPMIIFIAVSVYCYRRKSQQAEREYEKVKHQLENLEESVRDRCKKEFTDLMIEMEDHTNDLSEARMPFLDYKTYTDCNFFLPSKDGANDPMITRKLQIPEGRRAIVAQALNQFSNLLNSKTFLINFIHTLESRPDFNARARGYFASLLTVALHGKLEYYTDIMRTLLLELMDEHVQNKNPKLMLRRSETVVDRMLYNWMSICLYQFLRDTAGEPLYKLFKALKHQVEKGPVDAKMKKAKYTLNDTGLLGDDVEYSVLTLQVLVHGEGPDVTPVKVLSCDTITQVKEKIIDQVYRNLPYSQRPKVESVALEWRPGSTGQILSDLDLTAQKEGRWKKLNTLAHYNVKNSLLEEDNTFHLVRPADDIDEVKSKRGSMKDKAMTKAITEIYLTRLLSVKGTLQQFVDDFFRSVLCSNSIVPPAVKYFFDFLDEQALKHDNVDEETLHIWKTNSLPLRFWVNILRNPHFIFDVHVTEVVEASLYVISQTLMDACTKTEHKLSRESPSNKLLYAKEISSYKKMVDE</sequence>
<evidence type="ECO:0000256" key="1">
    <source>
        <dbReference type="ARBA" id="ARBA00004251"/>
    </source>
</evidence>
<evidence type="ECO:0000256" key="7">
    <source>
        <dbReference type="ARBA" id="ARBA00022989"/>
    </source>
</evidence>
<feature type="region of interest" description="Disordered" evidence="13">
    <location>
        <begin position="477"/>
        <end position="501"/>
    </location>
</feature>
<dbReference type="SUPFAM" id="SSF48350">
    <property type="entry name" value="GTPase activation domain, GAP"/>
    <property type="match status" value="1"/>
</dbReference>
<feature type="domain" description="Sema" evidence="16">
    <location>
        <begin position="12"/>
        <end position="486"/>
    </location>
</feature>
<evidence type="ECO:0000256" key="5">
    <source>
        <dbReference type="ARBA" id="ARBA00022729"/>
    </source>
</evidence>
<dbReference type="SMART" id="SM00429">
    <property type="entry name" value="IPT"/>
    <property type="match status" value="3"/>
</dbReference>
<dbReference type="InterPro" id="IPR016201">
    <property type="entry name" value="PSI"/>
</dbReference>
<dbReference type="InterPro" id="IPR013783">
    <property type="entry name" value="Ig-like_fold"/>
</dbReference>
<evidence type="ECO:0000256" key="12">
    <source>
        <dbReference type="PROSITE-ProRule" id="PRU00352"/>
    </source>
</evidence>
<evidence type="ECO:0000313" key="17">
    <source>
        <dbReference type="EMBL" id="TNM91534.1"/>
    </source>
</evidence>
<keyword evidence="8 14" id="KW-0472">Membrane</keyword>
<dbReference type="Pfam" id="PF01403">
    <property type="entry name" value="Sema"/>
    <property type="match status" value="1"/>
</dbReference>
<feature type="chain" id="PRO_5021488383" description="Sema domain-containing protein" evidence="15">
    <location>
        <begin position="22"/>
        <end position="1576"/>
    </location>
</feature>
<dbReference type="Gene3D" id="2.60.40.10">
    <property type="entry name" value="Immunoglobulins"/>
    <property type="match status" value="3"/>
</dbReference>
<organism evidence="17 18">
    <name type="scientific">Takifugu bimaculatus</name>
    <dbReference type="NCBI Taxonomy" id="433685"/>
    <lineage>
        <taxon>Eukaryota</taxon>
        <taxon>Metazoa</taxon>
        <taxon>Chordata</taxon>
        <taxon>Craniata</taxon>
        <taxon>Vertebrata</taxon>
        <taxon>Euteleostomi</taxon>
        <taxon>Actinopterygii</taxon>
        <taxon>Neopterygii</taxon>
        <taxon>Teleostei</taxon>
        <taxon>Neoteleostei</taxon>
        <taxon>Acanthomorphata</taxon>
        <taxon>Eupercaria</taxon>
        <taxon>Tetraodontiformes</taxon>
        <taxon>Tetradontoidea</taxon>
        <taxon>Tetraodontidae</taxon>
        <taxon>Takifugu</taxon>
    </lineage>
</organism>
<accession>A0A4Z2BGP7</accession>
<evidence type="ECO:0000256" key="3">
    <source>
        <dbReference type="ARBA" id="ARBA00022475"/>
    </source>
</evidence>
<keyword evidence="7 14" id="KW-1133">Transmembrane helix</keyword>
<dbReference type="FunFam" id="2.60.40.10:FF:000203">
    <property type="entry name" value="Plexin B2"/>
    <property type="match status" value="1"/>
</dbReference>
<name>A0A4Z2BGP7_9TELE</name>